<name>A0A1Y2JXQ1_BRAJP</name>
<gene>
    <name evidence="2" type="ORF">BSZ19_01920</name>
</gene>
<dbReference type="RefSeq" id="WP_085398302.1">
    <property type="nucleotide sequence ID" value="NZ_NAFL01000162.1"/>
</dbReference>
<comment type="caution">
    <text evidence="2">The sequence shown here is derived from an EMBL/GenBank/DDBJ whole genome shotgun (WGS) entry which is preliminary data.</text>
</comment>
<dbReference type="InterPro" id="IPR018306">
    <property type="entry name" value="Phage_T5_Orf172_DNA-bd"/>
</dbReference>
<organism evidence="2 3">
    <name type="scientific">Bradyrhizobium japonicum</name>
    <dbReference type="NCBI Taxonomy" id="375"/>
    <lineage>
        <taxon>Bacteria</taxon>
        <taxon>Pseudomonadati</taxon>
        <taxon>Pseudomonadota</taxon>
        <taxon>Alphaproteobacteria</taxon>
        <taxon>Hyphomicrobiales</taxon>
        <taxon>Nitrobacteraceae</taxon>
        <taxon>Bradyrhizobium</taxon>
    </lineage>
</organism>
<dbReference type="Pfam" id="PF10544">
    <property type="entry name" value="T5orf172"/>
    <property type="match status" value="1"/>
</dbReference>
<accession>A0A1Y2JXQ1</accession>
<reference evidence="2 3" key="1">
    <citation type="submission" date="2017-03" db="EMBL/GenBank/DDBJ databases">
        <title>Whole genome sequences of fourteen strains of Bradyrhizobium canariense and one strain of Bradyrhizobium japonicum isolated from Lupinus (Papilionoideae: Genisteae) species in Algeria.</title>
        <authorList>
            <person name="Crovadore J."/>
            <person name="Chekireb D."/>
            <person name="Brachmann A."/>
            <person name="Chablais R."/>
            <person name="Cochard B."/>
            <person name="Lefort F."/>
        </authorList>
    </citation>
    <scope>NUCLEOTIDE SEQUENCE [LARGE SCALE GENOMIC DNA]</scope>
    <source>
        <strain evidence="2 3">UBMA197</strain>
    </source>
</reference>
<dbReference type="Proteomes" id="UP000193335">
    <property type="component" value="Unassembled WGS sequence"/>
</dbReference>
<evidence type="ECO:0000313" key="2">
    <source>
        <dbReference type="EMBL" id="OSJ36906.1"/>
    </source>
</evidence>
<sequence length="283" mass="32286">MPQGFVYVLVSPNSDYIKIGRTERPIAERLRGINGGEAYAPHGPWELSDFVHVTDCTAVESALHRHFRTRNVEVEGTRELFSVAPHEAREQLRSISELLRVDHERTDRLFHNPDVSLFLFRLFQLSGLYGNLDIQGGWTLSVLPQTNGGRWFTLNIGSHEVAFSTRTPADGKFSHYLVLDRLILEYPKTIMWLGQRAGDVQPADYKAAERAVSVSFDEDFAKAERIFALDGVRRAMVAYWADALADLRERNAKSVYARYHSYDAVSQLLEYKRARDKVVVGER</sequence>
<feature type="domain" description="Bacteriophage T5 Orf172 DNA-binding" evidence="1">
    <location>
        <begin position="11"/>
        <end position="95"/>
    </location>
</feature>
<dbReference type="SMART" id="SM00974">
    <property type="entry name" value="T5orf172"/>
    <property type="match status" value="1"/>
</dbReference>
<proteinExistence type="predicted"/>
<protein>
    <recommendedName>
        <fullName evidence="1">Bacteriophage T5 Orf172 DNA-binding domain-containing protein</fullName>
    </recommendedName>
</protein>
<evidence type="ECO:0000259" key="1">
    <source>
        <dbReference type="SMART" id="SM00974"/>
    </source>
</evidence>
<dbReference type="AlphaFoldDB" id="A0A1Y2JXQ1"/>
<evidence type="ECO:0000313" key="3">
    <source>
        <dbReference type="Proteomes" id="UP000193335"/>
    </source>
</evidence>
<dbReference type="EMBL" id="NAFL01000162">
    <property type="protein sequence ID" value="OSJ36906.1"/>
    <property type="molecule type" value="Genomic_DNA"/>
</dbReference>